<protein>
    <submittedName>
        <fullName evidence="2">Uncharacterized protein</fullName>
    </submittedName>
</protein>
<feature type="coiled-coil region" evidence="1">
    <location>
        <begin position="181"/>
        <end position="208"/>
    </location>
</feature>
<name>G5AC69_PHYSP</name>
<dbReference type="InParanoid" id="G5AC69"/>
<dbReference type="KEGG" id="psoj:PHYSODRAFT_565814"/>
<gene>
    <name evidence="2" type="ORF">PHYSODRAFT_565814</name>
</gene>
<reference evidence="2 3" key="1">
    <citation type="journal article" date="2006" name="Science">
        <title>Phytophthora genome sequences uncover evolutionary origins and mechanisms of pathogenesis.</title>
        <authorList>
            <person name="Tyler B.M."/>
            <person name="Tripathy S."/>
            <person name="Zhang X."/>
            <person name="Dehal P."/>
            <person name="Jiang R.H."/>
            <person name="Aerts A."/>
            <person name="Arredondo F.D."/>
            <person name="Baxter L."/>
            <person name="Bensasson D."/>
            <person name="Beynon J.L."/>
            <person name="Chapman J."/>
            <person name="Damasceno C.M."/>
            <person name="Dorrance A.E."/>
            <person name="Dou D."/>
            <person name="Dickerman A.W."/>
            <person name="Dubchak I.L."/>
            <person name="Garbelotto M."/>
            <person name="Gijzen M."/>
            <person name="Gordon S.G."/>
            <person name="Govers F."/>
            <person name="Grunwald N.J."/>
            <person name="Huang W."/>
            <person name="Ivors K.L."/>
            <person name="Jones R.W."/>
            <person name="Kamoun S."/>
            <person name="Krampis K."/>
            <person name="Lamour K.H."/>
            <person name="Lee M.K."/>
            <person name="McDonald W.H."/>
            <person name="Medina M."/>
            <person name="Meijer H.J."/>
            <person name="Nordberg E.K."/>
            <person name="Maclean D.J."/>
            <person name="Ospina-Giraldo M.D."/>
            <person name="Morris P.F."/>
            <person name="Phuntumart V."/>
            <person name="Putnam N.H."/>
            <person name="Rash S."/>
            <person name="Rose J.K."/>
            <person name="Sakihama Y."/>
            <person name="Salamov A.A."/>
            <person name="Savidor A."/>
            <person name="Scheuring C.F."/>
            <person name="Smith B.M."/>
            <person name="Sobral B.W."/>
            <person name="Terry A."/>
            <person name="Torto-Alalibo T.A."/>
            <person name="Win J."/>
            <person name="Xu Z."/>
            <person name="Zhang H."/>
            <person name="Grigoriev I.V."/>
            <person name="Rokhsar D.S."/>
            <person name="Boore J.L."/>
        </authorList>
    </citation>
    <scope>NUCLEOTIDE SEQUENCE [LARGE SCALE GENOMIC DNA]</scope>
    <source>
        <strain evidence="2 3">P6497</strain>
    </source>
</reference>
<dbReference type="GeneID" id="20663921"/>
<dbReference type="RefSeq" id="XP_009537707.1">
    <property type="nucleotide sequence ID" value="XM_009539412.1"/>
</dbReference>
<dbReference type="PANTHER" id="PTHR37067:SF3">
    <property type="entry name" value="PX DOMAIN-CONTAINING PROTEIN"/>
    <property type="match status" value="1"/>
</dbReference>
<accession>G5AC69</accession>
<proteinExistence type="predicted"/>
<organism evidence="2 3">
    <name type="scientific">Phytophthora sojae (strain P6497)</name>
    <name type="common">Soybean stem and root rot agent</name>
    <name type="synonym">Phytophthora megasperma f. sp. glycines</name>
    <dbReference type="NCBI Taxonomy" id="1094619"/>
    <lineage>
        <taxon>Eukaryota</taxon>
        <taxon>Sar</taxon>
        <taxon>Stramenopiles</taxon>
        <taxon>Oomycota</taxon>
        <taxon>Peronosporomycetes</taxon>
        <taxon>Peronosporales</taxon>
        <taxon>Peronosporaceae</taxon>
        <taxon>Phytophthora</taxon>
    </lineage>
</organism>
<dbReference type="AlphaFoldDB" id="G5AC69"/>
<keyword evidence="1" id="KW-0175">Coiled coil</keyword>
<evidence type="ECO:0000256" key="1">
    <source>
        <dbReference type="SAM" id="Coils"/>
    </source>
</evidence>
<evidence type="ECO:0000313" key="3">
    <source>
        <dbReference type="Proteomes" id="UP000002640"/>
    </source>
</evidence>
<dbReference type="Proteomes" id="UP000002640">
    <property type="component" value="Unassembled WGS sequence"/>
</dbReference>
<sequence length="225" mass="26163">MPSAAKKPLRQLPFQDAHAVKYALRVSRRSIVDGVREVECRMCRAFGPEEDDDAAVGSKRKLQPDVKSWAGPLFRTDYFMRHLKAQHEVHWAIYQTLESEEEKDKYLREEEDEEVPFNDEEKVVSFDETDAGQESFAAALERETQSGREKLLATISEIMANQRKSAEALQTMMAGIQADYVSLRQRELEIRERELKCLEAERRERQEDRKVNREFLALLKAKQAD</sequence>
<evidence type="ECO:0000313" key="2">
    <source>
        <dbReference type="EMBL" id="EGZ06943.1"/>
    </source>
</evidence>
<dbReference type="SMR" id="G5AC69"/>
<keyword evidence="3" id="KW-1185">Reference proteome</keyword>
<dbReference type="PANTHER" id="PTHR37067">
    <property type="entry name" value="PX DOMAIN-CONTAINING PROTEIN"/>
    <property type="match status" value="1"/>
</dbReference>
<dbReference type="OMA" id="EVRECEL"/>
<dbReference type="EMBL" id="JH159163">
    <property type="protein sequence ID" value="EGZ06943.1"/>
    <property type="molecule type" value="Genomic_DNA"/>
</dbReference>